<dbReference type="Proteomes" id="UP001215151">
    <property type="component" value="Unassembled WGS sequence"/>
</dbReference>
<organism evidence="2 3">
    <name type="scientific">Trametes cubensis</name>
    <dbReference type="NCBI Taxonomy" id="1111947"/>
    <lineage>
        <taxon>Eukaryota</taxon>
        <taxon>Fungi</taxon>
        <taxon>Dikarya</taxon>
        <taxon>Basidiomycota</taxon>
        <taxon>Agaricomycotina</taxon>
        <taxon>Agaricomycetes</taxon>
        <taxon>Polyporales</taxon>
        <taxon>Polyporaceae</taxon>
        <taxon>Trametes</taxon>
    </lineage>
</organism>
<protein>
    <submittedName>
        <fullName evidence="2">Uncharacterized protein</fullName>
    </submittedName>
</protein>
<dbReference type="CDD" id="cd22811">
    <property type="entry name" value="agbl-like"/>
    <property type="match status" value="1"/>
</dbReference>
<dbReference type="EMBL" id="JAPEVG010000061">
    <property type="protein sequence ID" value="KAJ8488546.1"/>
    <property type="molecule type" value="Genomic_DNA"/>
</dbReference>
<reference evidence="2" key="1">
    <citation type="submission" date="2022-11" db="EMBL/GenBank/DDBJ databases">
        <title>Genome Sequence of Cubamyces cubensis.</title>
        <authorList>
            <person name="Buettner E."/>
        </authorList>
    </citation>
    <scope>NUCLEOTIDE SEQUENCE</scope>
    <source>
        <strain evidence="2">MPL-01</strain>
    </source>
</reference>
<feature type="transmembrane region" description="Helical" evidence="1">
    <location>
        <begin position="72"/>
        <end position="97"/>
    </location>
</feature>
<gene>
    <name evidence="2" type="ORF">ONZ51_g3479</name>
</gene>
<keyword evidence="1" id="KW-0472">Membrane</keyword>
<evidence type="ECO:0000256" key="1">
    <source>
        <dbReference type="SAM" id="Phobius"/>
    </source>
</evidence>
<comment type="caution">
    <text evidence="2">The sequence shown here is derived from an EMBL/GenBank/DDBJ whole genome shotgun (WGS) entry which is preliminary data.</text>
</comment>
<keyword evidence="3" id="KW-1185">Reference proteome</keyword>
<accession>A0AAD7XB35</accession>
<dbReference type="AlphaFoldDB" id="A0AAD7XB35"/>
<name>A0AAD7XB35_9APHY</name>
<sequence length="186" mass="20423">MSTSGSKEFKFADHKFALVRRTIERRLAWLMNVYGQSLDADYVLAGMAVVSSTAPSSQQTTTPSSDRPTSSLFVIMLFEIALIASVVNIFASTALAAECYNASGCKQCESETSMYDARQAFCGSNDWQGSSSMSWGYALVTLEGAFHSQQDCYDGFANIITDCYGREDGGVYTYYGRLDVDFCDCE</sequence>
<keyword evidence="1" id="KW-0812">Transmembrane</keyword>
<proteinExistence type="predicted"/>
<evidence type="ECO:0000313" key="3">
    <source>
        <dbReference type="Proteomes" id="UP001215151"/>
    </source>
</evidence>
<evidence type="ECO:0000313" key="2">
    <source>
        <dbReference type="EMBL" id="KAJ8488546.1"/>
    </source>
</evidence>
<dbReference type="InterPro" id="IPR048508">
    <property type="entry name" value="LDL"/>
</dbReference>
<keyword evidence="1" id="KW-1133">Transmembrane helix</keyword>
<dbReference type="Pfam" id="PF21691">
    <property type="entry name" value="LDL"/>
    <property type="match status" value="1"/>
</dbReference>